<evidence type="ECO:0000313" key="2">
    <source>
        <dbReference type="Proteomes" id="UP000807342"/>
    </source>
</evidence>
<reference evidence="1" key="1">
    <citation type="submission" date="2020-11" db="EMBL/GenBank/DDBJ databases">
        <authorList>
            <consortium name="DOE Joint Genome Institute"/>
            <person name="Ahrendt S."/>
            <person name="Riley R."/>
            <person name="Andreopoulos W."/>
            <person name="Labutti K."/>
            <person name="Pangilinan J."/>
            <person name="Ruiz-Duenas F.J."/>
            <person name="Barrasa J.M."/>
            <person name="Sanchez-Garcia M."/>
            <person name="Camarero S."/>
            <person name="Miyauchi S."/>
            <person name="Serrano A."/>
            <person name="Linde D."/>
            <person name="Babiker R."/>
            <person name="Drula E."/>
            <person name="Ayuso-Fernandez I."/>
            <person name="Pacheco R."/>
            <person name="Padilla G."/>
            <person name="Ferreira P."/>
            <person name="Barriuso J."/>
            <person name="Kellner H."/>
            <person name="Castanera R."/>
            <person name="Alfaro M."/>
            <person name="Ramirez L."/>
            <person name="Pisabarro A.G."/>
            <person name="Kuo A."/>
            <person name="Tritt A."/>
            <person name="Lipzen A."/>
            <person name="He G."/>
            <person name="Yan M."/>
            <person name="Ng V."/>
            <person name="Cullen D."/>
            <person name="Martin F."/>
            <person name="Rosso M.-N."/>
            <person name="Henrissat B."/>
            <person name="Hibbett D."/>
            <person name="Martinez A.T."/>
            <person name="Grigoriev I.V."/>
        </authorList>
    </citation>
    <scope>NUCLEOTIDE SEQUENCE</scope>
    <source>
        <strain evidence="1">MF-IS2</strain>
    </source>
</reference>
<evidence type="ECO:0000313" key="1">
    <source>
        <dbReference type="EMBL" id="KAF9449788.1"/>
    </source>
</evidence>
<feature type="non-terminal residue" evidence="1">
    <location>
        <position position="54"/>
    </location>
</feature>
<keyword evidence="2" id="KW-1185">Reference proteome</keyword>
<name>A0A9P5XF05_9AGAR</name>
<gene>
    <name evidence="1" type="ORF">P691DRAFT_811855</name>
</gene>
<organism evidence="1 2">
    <name type="scientific">Macrolepiota fuliginosa MF-IS2</name>
    <dbReference type="NCBI Taxonomy" id="1400762"/>
    <lineage>
        <taxon>Eukaryota</taxon>
        <taxon>Fungi</taxon>
        <taxon>Dikarya</taxon>
        <taxon>Basidiomycota</taxon>
        <taxon>Agaricomycotina</taxon>
        <taxon>Agaricomycetes</taxon>
        <taxon>Agaricomycetidae</taxon>
        <taxon>Agaricales</taxon>
        <taxon>Agaricineae</taxon>
        <taxon>Agaricaceae</taxon>
        <taxon>Macrolepiota</taxon>
    </lineage>
</organism>
<proteinExistence type="predicted"/>
<dbReference type="AlphaFoldDB" id="A0A9P5XF05"/>
<dbReference type="EMBL" id="MU151120">
    <property type="protein sequence ID" value="KAF9449788.1"/>
    <property type="molecule type" value="Genomic_DNA"/>
</dbReference>
<dbReference type="Proteomes" id="UP000807342">
    <property type="component" value="Unassembled WGS sequence"/>
</dbReference>
<protein>
    <submittedName>
        <fullName evidence="1">Uncharacterized protein</fullName>
    </submittedName>
</protein>
<comment type="caution">
    <text evidence="1">The sequence shown here is derived from an EMBL/GenBank/DDBJ whole genome shotgun (WGS) entry which is preliminary data.</text>
</comment>
<accession>A0A9P5XF05</accession>
<sequence>MAKQVLETEDCCMRDAVNVLRNSAHLFWDIGLHGWGAQDLGPYMIQTLKRASTY</sequence>